<protein>
    <submittedName>
        <fullName evidence="1">Uncharacterized protein</fullName>
    </submittedName>
</protein>
<dbReference type="Proteomes" id="UP000270094">
    <property type="component" value="Unassembled WGS sequence"/>
</dbReference>
<dbReference type="AlphaFoldDB" id="A0A3P7JM98"/>
<evidence type="ECO:0000313" key="1">
    <source>
        <dbReference type="EMBL" id="VDM79734.1"/>
    </source>
</evidence>
<name>A0A3P7JM98_STRVU</name>
<gene>
    <name evidence="1" type="ORF">SVUK_LOCUS14732</name>
</gene>
<organism evidence="1 2">
    <name type="scientific">Strongylus vulgaris</name>
    <name type="common">Blood worm</name>
    <dbReference type="NCBI Taxonomy" id="40348"/>
    <lineage>
        <taxon>Eukaryota</taxon>
        <taxon>Metazoa</taxon>
        <taxon>Ecdysozoa</taxon>
        <taxon>Nematoda</taxon>
        <taxon>Chromadorea</taxon>
        <taxon>Rhabditida</taxon>
        <taxon>Rhabditina</taxon>
        <taxon>Rhabditomorpha</taxon>
        <taxon>Strongyloidea</taxon>
        <taxon>Strongylidae</taxon>
        <taxon>Strongylus</taxon>
    </lineage>
</organism>
<keyword evidence="2" id="KW-1185">Reference proteome</keyword>
<dbReference type="EMBL" id="UYYB01106148">
    <property type="protein sequence ID" value="VDM79734.1"/>
    <property type="molecule type" value="Genomic_DNA"/>
</dbReference>
<sequence>MQLVHPYHEHSWPPEDLLREESIAVHRSSVLLIIWPAHRWHWGCILLARKDETFFHSCVVKYDEMLSALVLFQKTSSVLWVVRRAFDVAMSGHVSAT</sequence>
<accession>A0A3P7JM98</accession>
<evidence type="ECO:0000313" key="2">
    <source>
        <dbReference type="Proteomes" id="UP000270094"/>
    </source>
</evidence>
<proteinExistence type="predicted"/>
<reference evidence="1 2" key="1">
    <citation type="submission" date="2018-11" db="EMBL/GenBank/DDBJ databases">
        <authorList>
            <consortium name="Pathogen Informatics"/>
        </authorList>
    </citation>
    <scope>NUCLEOTIDE SEQUENCE [LARGE SCALE GENOMIC DNA]</scope>
</reference>